<dbReference type="AlphaFoldDB" id="A0A1Y5FHI2"/>
<evidence type="ECO:0000313" key="3">
    <source>
        <dbReference type="EMBL" id="OUR99644.1"/>
    </source>
</evidence>
<dbReference type="PANTHER" id="PTHR30006">
    <property type="entry name" value="THIAMINE-BINDING PERIPLASMIC PROTEIN-RELATED"/>
    <property type="match status" value="1"/>
</dbReference>
<dbReference type="Gene3D" id="3.40.190.10">
    <property type="entry name" value="Periplasmic binding protein-like II"/>
    <property type="match status" value="2"/>
</dbReference>
<dbReference type="Pfam" id="PF13416">
    <property type="entry name" value="SBP_bac_8"/>
    <property type="match status" value="1"/>
</dbReference>
<dbReference type="EMBL" id="MAAO01000002">
    <property type="protein sequence ID" value="OUR99644.1"/>
    <property type="molecule type" value="Genomic_DNA"/>
</dbReference>
<sequence length="361" mass="41265">MNKVLLSIFVLLSLATQAEDLRIFTWDGYITKSDLVNINGIFKKNHLDIQAKVISPFAEGSDQMFNVIRQKKCDVSFLTLFFVKMNREKITQLLQPINVNSKRLTNYKKLLKSTKSLDMGMKNGKPLYIPYGAGVYGFYVNRDKVKVADVPKSIGELWTPKWKGKFSLNKTQIWYNIGISLMALDMPPFYLNNLLNNGKRHLALELGKENGIVQKKMNQLYAQAGHFWTSGTVFKDELSIVSSWGPEIQEENKKNNGNWQKINFKEGNIVWLDTINFMKGIKGDKLIAAELMANYFMGKKAQERIVKDLSMISASSLVKNNPLVNADPHLFSSERFVPPYSKISDNLMQKISKRAFKNRSN</sequence>
<organism evidence="3 4">
    <name type="scientific">Halobacteriovorax marinus</name>
    <dbReference type="NCBI Taxonomy" id="97084"/>
    <lineage>
        <taxon>Bacteria</taxon>
        <taxon>Pseudomonadati</taxon>
        <taxon>Bdellovibrionota</taxon>
        <taxon>Bacteriovoracia</taxon>
        <taxon>Bacteriovoracales</taxon>
        <taxon>Halobacteriovoraceae</taxon>
        <taxon>Halobacteriovorax</taxon>
    </lineage>
</organism>
<evidence type="ECO:0000313" key="4">
    <source>
        <dbReference type="Proteomes" id="UP000196531"/>
    </source>
</evidence>
<proteinExistence type="predicted"/>
<dbReference type="InterPro" id="IPR006059">
    <property type="entry name" value="SBP"/>
</dbReference>
<feature type="chain" id="PRO_5012983533" evidence="2">
    <location>
        <begin position="19"/>
        <end position="361"/>
    </location>
</feature>
<dbReference type="PANTHER" id="PTHR30006:SF2">
    <property type="entry name" value="ABC TRANSPORTER SUBSTRATE-BINDING PROTEIN"/>
    <property type="match status" value="1"/>
</dbReference>
<feature type="signal peptide" evidence="2">
    <location>
        <begin position="1"/>
        <end position="18"/>
    </location>
</feature>
<protein>
    <submittedName>
        <fullName evidence="3">Spermidine/putrescine ABC transporter substrate-binding protein</fullName>
    </submittedName>
</protein>
<reference evidence="4" key="1">
    <citation type="journal article" date="2017" name="Proc. Natl. Acad. Sci. U.S.A.">
        <title>Simulation of Deepwater Horizon oil plume reveals substrate specialization within a complex community of hydrocarbon-degraders.</title>
        <authorList>
            <person name="Hu P."/>
            <person name="Dubinsky E.A."/>
            <person name="Probst A.J."/>
            <person name="Wang J."/>
            <person name="Sieber C.M.K."/>
            <person name="Tom L.M."/>
            <person name="Gardinali P."/>
            <person name="Banfield J.F."/>
            <person name="Atlas R.M."/>
            <person name="Andersen G.L."/>
        </authorList>
    </citation>
    <scope>NUCLEOTIDE SEQUENCE [LARGE SCALE GENOMIC DNA]</scope>
</reference>
<evidence type="ECO:0000256" key="2">
    <source>
        <dbReference type="SAM" id="SignalP"/>
    </source>
</evidence>
<dbReference type="Proteomes" id="UP000196531">
    <property type="component" value="Unassembled WGS sequence"/>
</dbReference>
<dbReference type="SUPFAM" id="SSF53850">
    <property type="entry name" value="Periplasmic binding protein-like II"/>
    <property type="match status" value="1"/>
</dbReference>
<accession>A0A1Y5FHI2</accession>
<keyword evidence="1 2" id="KW-0732">Signal</keyword>
<gene>
    <name evidence="3" type="ORF">A9Q84_01075</name>
</gene>
<evidence type="ECO:0000256" key="1">
    <source>
        <dbReference type="ARBA" id="ARBA00022729"/>
    </source>
</evidence>
<name>A0A1Y5FHI2_9BACT</name>
<comment type="caution">
    <text evidence="3">The sequence shown here is derived from an EMBL/GenBank/DDBJ whole genome shotgun (WGS) entry which is preliminary data.</text>
</comment>